<gene>
    <name evidence="3" type="ORF">K469DRAFT_684596</name>
</gene>
<keyword evidence="4" id="KW-1185">Reference proteome</keyword>
<dbReference type="EMBL" id="ML994623">
    <property type="protein sequence ID" value="KAF2188570.1"/>
    <property type="molecule type" value="Genomic_DNA"/>
</dbReference>
<sequence length="105" mass="11291">MALLLVAFALKCHQISSSGAIGVGLITILEFNDALNELIIGWTTPETSLGAIARLKGFSQDPPAEDDSSANAGVPNHWPSKGRWNLMPPQHHTDLIYLLNSAMDP</sequence>
<feature type="chain" id="PRO_5025550882" evidence="2">
    <location>
        <begin position="18"/>
        <end position="105"/>
    </location>
</feature>
<evidence type="ECO:0000313" key="3">
    <source>
        <dbReference type="EMBL" id="KAF2188570.1"/>
    </source>
</evidence>
<proteinExistence type="predicted"/>
<accession>A0A6A6EEJ8</accession>
<dbReference type="Proteomes" id="UP000800200">
    <property type="component" value="Unassembled WGS sequence"/>
</dbReference>
<evidence type="ECO:0000313" key="4">
    <source>
        <dbReference type="Proteomes" id="UP000800200"/>
    </source>
</evidence>
<name>A0A6A6EEJ8_9PEZI</name>
<reference evidence="3" key="1">
    <citation type="journal article" date="2020" name="Stud. Mycol.">
        <title>101 Dothideomycetes genomes: a test case for predicting lifestyles and emergence of pathogens.</title>
        <authorList>
            <person name="Haridas S."/>
            <person name="Albert R."/>
            <person name="Binder M."/>
            <person name="Bloem J."/>
            <person name="Labutti K."/>
            <person name="Salamov A."/>
            <person name="Andreopoulos B."/>
            <person name="Baker S."/>
            <person name="Barry K."/>
            <person name="Bills G."/>
            <person name="Bluhm B."/>
            <person name="Cannon C."/>
            <person name="Castanera R."/>
            <person name="Culley D."/>
            <person name="Daum C."/>
            <person name="Ezra D."/>
            <person name="Gonzalez J."/>
            <person name="Henrissat B."/>
            <person name="Kuo A."/>
            <person name="Liang C."/>
            <person name="Lipzen A."/>
            <person name="Lutzoni F."/>
            <person name="Magnuson J."/>
            <person name="Mondo S."/>
            <person name="Nolan M."/>
            <person name="Ohm R."/>
            <person name="Pangilinan J."/>
            <person name="Park H.-J."/>
            <person name="Ramirez L."/>
            <person name="Alfaro M."/>
            <person name="Sun H."/>
            <person name="Tritt A."/>
            <person name="Yoshinaga Y."/>
            <person name="Zwiers L.-H."/>
            <person name="Turgeon B."/>
            <person name="Goodwin S."/>
            <person name="Spatafora J."/>
            <person name="Crous P."/>
            <person name="Grigoriev I."/>
        </authorList>
    </citation>
    <scope>NUCLEOTIDE SEQUENCE</scope>
    <source>
        <strain evidence="3">CBS 207.26</strain>
    </source>
</reference>
<protein>
    <submittedName>
        <fullName evidence="3">Uncharacterized protein</fullName>
    </submittedName>
</protein>
<evidence type="ECO:0000256" key="1">
    <source>
        <dbReference type="SAM" id="MobiDB-lite"/>
    </source>
</evidence>
<keyword evidence="2" id="KW-0732">Signal</keyword>
<feature type="signal peptide" evidence="2">
    <location>
        <begin position="1"/>
        <end position="17"/>
    </location>
</feature>
<dbReference type="AlphaFoldDB" id="A0A6A6EEJ8"/>
<dbReference type="OrthoDB" id="5096757at2759"/>
<organism evidence="3 4">
    <name type="scientific">Zopfia rhizophila CBS 207.26</name>
    <dbReference type="NCBI Taxonomy" id="1314779"/>
    <lineage>
        <taxon>Eukaryota</taxon>
        <taxon>Fungi</taxon>
        <taxon>Dikarya</taxon>
        <taxon>Ascomycota</taxon>
        <taxon>Pezizomycotina</taxon>
        <taxon>Dothideomycetes</taxon>
        <taxon>Dothideomycetes incertae sedis</taxon>
        <taxon>Zopfiaceae</taxon>
        <taxon>Zopfia</taxon>
    </lineage>
</organism>
<feature type="region of interest" description="Disordered" evidence="1">
    <location>
        <begin position="60"/>
        <end position="83"/>
    </location>
</feature>
<evidence type="ECO:0000256" key="2">
    <source>
        <dbReference type="SAM" id="SignalP"/>
    </source>
</evidence>